<dbReference type="RefSeq" id="WP_311676700.1">
    <property type="nucleotide sequence ID" value="NZ_JAVRER010000006.1"/>
</dbReference>
<feature type="region of interest" description="Disordered" evidence="1">
    <location>
        <begin position="1"/>
        <end position="28"/>
    </location>
</feature>
<gene>
    <name evidence="2" type="ORF">RM574_05290</name>
</gene>
<dbReference type="EMBL" id="JAVRER010000006">
    <property type="protein sequence ID" value="MDT0414898.1"/>
    <property type="molecule type" value="Genomic_DNA"/>
</dbReference>
<evidence type="ECO:0000313" key="2">
    <source>
        <dbReference type="EMBL" id="MDT0414898.1"/>
    </source>
</evidence>
<proteinExistence type="predicted"/>
<name>A0ABD5E2K7_9ACTN</name>
<accession>A0ABD5E2K7</accession>
<sequence>MSGTATTAVRGHGSGEAAAGRGTTDEPVMLGDVLPEVLRALAVGGNIPRAGAGRAAFSGPPGG</sequence>
<evidence type="ECO:0000313" key="3">
    <source>
        <dbReference type="Proteomes" id="UP001183607"/>
    </source>
</evidence>
<organism evidence="2 3">
    <name type="scientific">Streptomyces evansiae</name>
    <dbReference type="NCBI Taxonomy" id="3075535"/>
    <lineage>
        <taxon>Bacteria</taxon>
        <taxon>Bacillati</taxon>
        <taxon>Actinomycetota</taxon>
        <taxon>Actinomycetes</taxon>
        <taxon>Kitasatosporales</taxon>
        <taxon>Streptomycetaceae</taxon>
        <taxon>Streptomyces</taxon>
    </lineage>
</organism>
<reference evidence="3" key="1">
    <citation type="submission" date="2023-07" db="EMBL/GenBank/DDBJ databases">
        <title>30 novel species of actinomycetes from the DSMZ collection.</title>
        <authorList>
            <person name="Nouioui I."/>
        </authorList>
    </citation>
    <scope>NUCLEOTIDE SEQUENCE [LARGE SCALE GENOMIC DNA]</scope>
    <source>
        <strain evidence="3">DSM 41982</strain>
    </source>
</reference>
<comment type="caution">
    <text evidence="2">The sequence shown here is derived from an EMBL/GenBank/DDBJ whole genome shotgun (WGS) entry which is preliminary data.</text>
</comment>
<evidence type="ECO:0000256" key="1">
    <source>
        <dbReference type="SAM" id="MobiDB-lite"/>
    </source>
</evidence>
<protein>
    <submittedName>
        <fullName evidence="2">Uncharacterized protein</fullName>
    </submittedName>
</protein>
<dbReference type="Proteomes" id="UP001183607">
    <property type="component" value="Unassembled WGS sequence"/>
</dbReference>
<dbReference type="AlphaFoldDB" id="A0ABD5E2K7"/>